<name>A0A229P006_9BACL</name>
<proteinExistence type="predicted"/>
<dbReference type="RefSeq" id="WP_089522687.1">
    <property type="nucleotide sequence ID" value="NZ_NMUQ01000001.1"/>
</dbReference>
<protein>
    <submittedName>
        <fullName evidence="1">Uncharacterized protein</fullName>
    </submittedName>
</protein>
<evidence type="ECO:0000313" key="1">
    <source>
        <dbReference type="EMBL" id="OXM15593.1"/>
    </source>
</evidence>
<accession>A0A229P006</accession>
<dbReference type="EMBL" id="NMUQ01000001">
    <property type="protein sequence ID" value="OXM15593.1"/>
    <property type="molecule type" value="Genomic_DNA"/>
</dbReference>
<reference evidence="1 2" key="1">
    <citation type="submission" date="2017-07" db="EMBL/GenBank/DDBJ databases">
        <title>Paenibacillus herberti R33 genome sequencing and assembly.</title>
        <authorList>
            <person name="Su W."/>
        </authorList>
    </citation>
    <scope>NUCLEOTIDE SEQUENCE [LARGE SCALE GENOMIC DNA]</scope>
    <source>
        <strain evidence="1 2">R33</strain>
    </source>
</reference>
<sequence>MRIMNIEYPTSLEKIEDINNDNIDVVVTLEDGVSYVIVVSTPQNYHWYMDKEEINYIPPSPPNVVVRSLTEENIRSAVEAFATNEAYWLKLYFLMGSNNGIFDMLSINKMLDEIKKSNAQILDSN</sequence>
<dbReference type="AlphaFoldDB" id="A0A229P006"/>
<dbReference type="Proteomes" id="UP000215145">
    <property type="component" value="Unassembled WGS sequence"/>
</dbReference>
<gene>
    <name evidence="1" type="ORF">CGZ75_02320</name>
</gene>
<comment type="caution">
    <text evidence="1">The sequence shown here is derived from an EMBL/GenBank/DDBJ whole genome shotgun (WGS) entry which is preliminary data.</text>
</comment>
<keyword evidence="2" id="KW-1185">Reference proteome</keyword>
<evidence type="ECO:0000313" key="2">
    <source>
        <dbReference type="Proteomes" id="UP000215145"/>
    </source>
</evidence>
<organism evidence="1 2">
    <name type="scientific">Paenibacillus herberti</name>
    <dbReference type="NCBI Taxonomy" id="1619309"/>
    <lineage>
        <taxon>Bacteria</taxon>
        <taxon>Bacillati</taxon>
        <taxon>Bacillota</taxon>
        <taxon>Bacilli</taxon>
        <taxon>Bacillales</taxon>
        <taxon>Paenibacillaceae</taxon>
        <taxon>Paenibacillus</taxon>
    </lineage>
</organism>
<dbReference type="OrthoDB" id="1957791at2"/>